<comment type="caution">
    <text evidence="10">The sequence shown here is derived from an EMBL/GenBank/DDBJ whole genome shotgun (WGS) entry which is preliminary data.</text>
</comment>
<dbReference type="InterPro" id="IPR015351">
    <property type="entry name" value="RBP-J/Cbf11/Cbf12_DNA-bd"/>
</dbReference>
<dbReference type="Gene3D" id="2.80.10.50">
    <property type="match status" value="1"/>
</dbReference>
<dbReference type="GO" id="GO:0000978">
    <property type="term" value="F:RNA polymerase II cis-regulatory region sequence-specific DNA binding"/>
    <property type="evidence" value="ECO:0007669"/>
    <property type="project" value="InterPro"/>
</dbReference>
<dbReference type="Pfam" id="PF20144">
    <property type="entry name" value="TIG_SUH"/>
    <property type="match status" value="1"/>
</dbReference>
<keyword evidence="6" id="KW-0539">Nucleus</keyword>
<dbReference type="FunFam" id="2.60.40.1450:FF:000001">
    <property type="entry name" value="Recombining binding protein suppressor of hairless"/>
    <property type="match status" value="1"/>
</dbReference>
<dbReference type="Gene3D" id="2.60.40.10">
    <property type="entry name" value="Immunoglobulins"/>
    <property type="match status" value="1"/>
</dbReference>
<dbReference type="InterPro" id="IPR013783">
    <property type="entry name" value="Ig-like_fold"/>
</dbReference>
<dbReference type="InterPro" id="IPR040159">
    <property type="entry name" value="CLS_fam"/>
</dbReference>
<evidence type="ECO:0000256" key="1">
    <source>
        <dbReference type="ARBA" id="ARBA00004123"/>
    </source>
</evidence>
<dbReference type="Pfam" id="PF09270">
    <property type="entry name" value="BTD"/>
    <property type="match status" value="1"/>
</dbReference>
<dbReference type="Pfam" id="PF09271">
    <property type="entry name" value="LAG1-DNAbind"/>
    <property type="match status" value="1"/>
</dbReference>
<evidence type="ECO:0000259" key="9">
    <source>
        <dbReference type="SMART" id="SM01268"/>
    </source>
</evidence>
<evidence type="ECO:0000256" key="4">
    <source>
        <dbReference type="ARBA" id="ARBA00023125"/>
    </source>
</evidence>
<feature type="domain" description="Beta-trefoil DNA-binding" evidence="9">
    <location>
        <begin position="325"/>
        <end position="474"/>
    </location>
</feature>
<gene>
    <name evidence="10" type="ORF">BV898_13990</name>
</gene>
<dbReference type="EMBL" id="MTYJ01000163">
    <property type="protein sequence ID" value="OQV11719.1"/>
    <property type="molecule type" value="Genomic_DNA"/>
</dbReference>
<keyword evidence="4" id="KW-0238">DNA-binding</keyword>
<evidence type="ECO:0000259" key="8">
    <source>
        <dbReference type="SMART" id="SM01267"/>
    </source>
</evidence>
<proteinExistence type="inferred from homology"/>
<dbReference type="SUPFAM" id="SSF81296">
    <property type="entry name" value="E set domains"/>
    <property type="match status" value="1"/>
</dbReference>
<evidence type="ECO:0000256" key="7">
    <source>
        <dbReference type="SAM" id="MobiDB-lite"/>
    </source>
</evidence>
<evidence type="ECO:0000313" key="10">
    <source>
        <dbReference type="EMBL" id="OQV11719.1"/>
    </source>
</evidence>
<dbReference type="InterPro" id="IPR037095">
    <property type="entry name" value="RBP-J/Cbf11_DNA-bd_sf"/>
</dbReference>
<name>A0A1W0W941_HYPEX</name>
<evidence type="ECO:0000256" key="6">
    <source>
        <dbReference type="ARBA" id="ARBA00023242"/>
    </source>
</evidence>
<dbReference type="AlphaFoldDB" id="A0A1W0W941"/>
<dbReference type="Proteomes" id="UP000192578">
    <property type="component" value="Unassembled WGS sequence"/>
</dbReference>
<dbReference type="InterPro" id="IPR014756">
    <property type="entry name" value="Ig_E-set"/>
</dbReference>
<keyword evidence="11" id="KW-1185">Reference proteome</keyword>
<dbReference type="SUPFAM" id="SSF110217">
    <property type="entry name" value="DNA-binding protein LAG-1 (CSL)"/>
    <property type="match status" value="1"/>
</dbReference>
<reference evidence="11" key="1">
    <citation type="submission" date="2017-01" db="EMBL/GenBank/DDBJ databases">
        <title>Comparative genomics of anhydrobiosis in the tardigrade Hypsibius dujardini.</title>
        <authorList>
            <person name="Yoshida Y."/>
            <person name="Koutsovoulos G."/>
            <person name="Laetsch D."/>
            <person name="Stevens L."/>
            <person name="Kumar S."/>
            <person name="Horikawa D."/>
            <person name="Ishino K."/>
            <person name="Komine S."/>
            <person name="Tomita M."/>
            <person name="Blaxter M."/>
            <person name="Arakawa K."/>
        </authorList>
    </citation>
    <scope>NUCLEOTIDE SEQUENCE [LARGE SCALE GENOMIC DNA]</scope>
    <source>
        <strain evidence="11">Z151</strain>
    </source>
</reference>
<dbReference type="Gene3D" id="2.60.40.1450">
    <property type="entry name" value="LAG1, DNA binding domain"/>
    <property type="match status" value="1"/>
</dbReference>
<dbReference type="OrthoDB" id="5600360at2759"/>
<dbReference type="SMART" id="SM01267">
    <property type="entry name" value="LAG1_DNAbind"/>
    <property type="match status" value="1"/>
</dbReference>
<organism evidence="10 11">
    <name type="scientific">Hypsibius exemplaris</name>
    <name type="common">Freshwater tardigrade</name>
    <dbReference type="NCBI Taxonomy" id="2072580"/>
    <lineage>
        <taxon>Eukaryota</taxon>
        <taxon>Metazoa</taxon>
        <taxon>Ecdysozoa</taxon>
        <taxon>Tardigrada</taxon>
        <taxon>Eutardigrada</taxon>
        <taxon>Parachela</taxon>
        <taxon>Hypsibioidea</taxon>
        <taxon>Hypsibiidae</taxon>
        <taxon>Hypsibius</taxon>
    </lineage>
</organism>
<dbReference type="InterPro" id="IPR015350">
    <property type="entry name" value="Beta-trefoil_DNA-bd_dom"/>
</dbReference>
<protein>
    <submittedName>
        <fullName evidence="10">Suppressor of hairless protein</fullName>
    </submittedName>
</protein>
<evidence type="ECO:0000313" key="11">
    <source>
        <dbReference type="Proteomes" id="UP000192578"/>
    </source>
</evidence>
<dbReference type="FunFam" id="2.80.10.50:FF:000003">
    <property type="entry name" value="recombining binding protein suppressor of hairless"/>
    <property type="match status" value="1"/>
</dbReference>
<dbReference type="SUPFAM" id="SSF49417">
    <property type="entry name" value="p53-like transcription factors"/>
    <property type="match status" value="1"/>
</dbReference>
<keyword evidence="3" id="KW-0805">Transcription regulation</keyword>
<dbReference type="PANTHER" id="PTHR10665">
    <property type="entry name" value="RECOMBINING BINDING PROTEIN SUPPRESSOR OF HAIRLESS"/>
    <property type="match status" value="1"/>
</dbReference>
<evidence type="ECO:0000256" key="2">
    <source>
        <dbReference type="ARBA" id="ARBA00009704"/>
    </source>
</evidence>
<evidence type="ECO:0000256" key="3">
    <source>
        <dbReference type="ARBA" id="ARBA00023015"/>
    </source>
</evidence>
<accession>A0A1W0W941</accession>
<dbReference type="SMART" id="SM01268">
    <property type="entry name" value="BTD"/>
    <property type="match status" value="1"/>
</dbReference>
<dbReference type="GO" id="GO:1990433">
    <property type="term" value="C:CSL-Notch-Mastermind transcription factor complex"/>
    <property type="evidence" value="ECO:0007669"/>
    <property type="project" value="UniProtKB-ARBA"/>
</dbReference>
<feature type="domain" description="RBP-J/Cbf11/Cbf12 DNA binding" evidence="8">
    <location>
        <begin position="200"/>
        <end position="324"/>
    </location>
</feature>
<dbReference type="InterPro" id="IPR038007">
    <property type="entry name" value="RBP-Jkappa_IPT"/>
</dbReference>
<dbReference type="InterPro" id="IPR036358">
    <property type="entry name" value="BTD_sf"/>
</dbReference>
<sequence length="608" mass="67239">MSFYGNFYDTAHASQYSPRPLPNCYQPQVFGPSCTFLSGTLDNSGCSSNPSTSRFPPPASPLYFTHSEPIGRYYDALPGGGGEQLQQLPPQLPLHHQHQPVLPGSPYAYFSSGGWAAAPHHSAPGGGSDYPHRVSTMSGVKHKHNYDTENDSDTESDAKEYIKPPPSPTTLASLAAIKEPRLTVDAMTEYLKSRNASDMTILILHAKVAQKSYGNEKRFFCPPPCVYLMGAGWGKKSEKLPHDVQICPYVGIGGDQEMQQLDFQGKMFCAAKTLFISDSDKRKFFTLICKMFYTNGQQIGTFHSRKIKVISKPSKKKQSLKNADLCIPSGTKIALFNRLRSQTVSTRYLHVGNGSFHASSSQWGAFTIHLVDDNEPEAEEFTSKEGYIHYGATVKLVCAVSGMALPRLVIRKVDKGAAMLEADDPVSQLHKCAFYMKDTERMYLCLSGDRIIQYQAAPCPKDAAREGINDGTCWTIISVDQARYTYYEGLGPSSIPVSPVPVVKSLHLNGGGEVMMLELVGENYTPQLKVWFHNVPVETMFRCSESLVCGIPDISRFRLDYSQHALPLKVAIFLVRNDGIIYPSGLNFTYTPEPGRGGRAIYDNRSLE</sequence>
<comment type="subcellular location">
    <subcellularLocation>
        <location evidence="1">Nucleus</location>
    </subcellularLocation>
</comment>
<dbReference type="GO" id="GO:0001228">
    <property type="term" value="F:DNA-binding transcription activator activity, RNA polymerase II-specific"/>
    <property type="evidence" value="ECO:0007669"/>
    <property type="project" value="InterPro"/>
</dbReference>
<dbReference type="InterPro" id="IPR008967">
    <property type="entry name" value="p53-like_TF_DNA-bd_sf"/>
</dbReference>
<comment type="similarity">
    <text evidence="2">Belongs to the Su(H) family.</text>
</comment>
<keyword evidence="5" id="KW-0804">Transcription</keyword>
<evidence type="ECO:0000256" key="5">
    <source>
        <dbReference type="ARBA" id="ARBA00023163"/>
    </source>
</evidence>
<feature type="region of interest" description="Disordered" evidence="7">
    <location>
        <begin position="143"/>
        <end position="165"/>
    </location>
</feature>